<evidence type="ECO:0000313" key="12">
    <source>
        <dbReference type="EMBL" id="KAK7352467.1"/>
    </source>
</evidence>
<dbReference type="SUPFAM" id="SSF47661">
    <property type="entry name" value="t-snare proteins"/>
    <property type="match status" value="1"/>
</dbReference>
<evidence type="ECO:0000256" key="4">
    <source>
        <dbReference type="ARBA" id="ARBA00022927"/>
    </source>
</evidence>
<comment type="subcellular location">
    <subcellularLocation>
        <location evidence="8">Golgi apparatus</location>
        <location evidence="8">trans-Golgi network membrane</location>
        <topology evidence="8">Single-pass type IV membrane protein</topology>
    </subcellularLocation>
</comment>
<sequence>MASSFDRWEKDPFFSAAEEVQESSDRMESTYRTWIHAVKDASTLWNCDELHRDLQTALGTAKWQLEEFERATRSSYSKVSTEDAKTRHRDFVDAIRDKISKVEHLLLEPVHSGRKASMPWPRLDEGERDELASFLSGTSASVCKIPVKCTSNVQLIDKDSFPNCSPNLQVSSARGSSDAAQEKSLGHRRAASADADISSWKITVSDGVQQSSSSNGSSGVIPMHKVASLSGFFGSVRTISKLKWSKNGYRKLKPANHCEETDNELLQSAGLNGGINAYYEERKSCLDNYDESYDKQLHGWYGALQRQLQRSQYQMQYNRHVQITIWAVILLCLIGRLWIFVCVLKKCSQHSLIMKLFSSLFTPASFDSERQKAASRCSSFRSMCMISHFLLLFARCRKEDFVTLCIILWNAADRIGFGQAMP</sequence>
<keyword evidence="2" id="KW-0813">Transport</keyword>
<dbReference type="Pfam" id="PF09177">
    <property type="entry name" value="STX6_10_61_N"/>
    <property type="match status" value="1"/>
</dbReference>
<evidence type="ECO:0000256" key="9">
    <source>
        <dbReference type="SAM" id="MobiDB-lite"/>
    </source>
</evidence>
<proteinExistence type="inferred from homology"/>
<protein>
    <recommendedName>
        <fullName evidence="11">Syntaxin 6/10/61 N-terminal domain-containing protein</fullName>
    </recommendedName>
</protein>
<evidence type="ECO:0000256" key="6">
    <source>
        <dbReference type="ARBA" id="ARBA00023034"/>
    </source>
</evidence>
<evidence type="ECO:0000256" key="10">
    <source>
        <dbReference type="SAM" id="Phobius"/>
    </source>
</evidence>
<evidence type="ECO:0000256" key="2">
    <source>
        <dbReference type="ARBA" id="ARBA00022448"/>
    </source>
</evidence>
<evidence type="ECO:0000313" key="13">
    <source>
        <dbReference type="Proteomes" id="UP001374584"/>
    </source>
</evidence>
<feature type="compositionally biased region" description="Polar residues" evidence="9">
    <location>
        <begin position="169"/>
        <end position="179"/>
    </location>
</feature>
<feature type="transmembrane region" description="Helical" evidence="10">
    <location>
        <begin position="323"/>
        <end position="344"/>
    </location>
</feature>
<feature type="region of interest" description="Disordered" evidence="9">
    <location>
        <begin position="169"/>
        <end position="190"/>
    </location>
</feature>
<evidence type="ECO:0000256" key="5">
    <source>
        <dbReference type="ARBA" id="ARBA00022989"/>
    </source>
</evidence>
<dbReference type="InterPro" id="IPR010989">
    <property type="entry name" value="SNARE"/>
</dbReference>
<dbReference type="GO" id="GO:0048193">
    <property type="term" value="P:Golgi vesicle transport"/>
    <property type="evidence" value="ECO:0007669"/>
    <property type="project" value="InterPro"/>
</dbReference>
<dbReference type="Proteomes" id="UP001374584">
    <property type="component" value="Unassembled WGS sequence"/>
</dbReference>
<accession>A0AAN9MDI7</accession>
<dbReference type="AlphaFoldDB" id="A0AAN9MDI7"/>
<organism evidence="12 13">
    <name type="scientific">Phaseolus coccineus</name>
    <name type="common">Scarlet runner bean</name>
    <name type="synonym">Phaseolus multiflorus</name>
    <dbReference type="NCBI Taxonomy" id="3886"/>
    <lineage>
        <taxon>Eukaryota</taxon>
        <taxon>Viridiplantae</taxon>
        <taxon>Streptophyta</taxon>
        <taxon>Embryophyta</taxon>
        <taxon>Tracheophyta</taxon>
        <taxon>Spermatophyta</taxon>
        <taxon>Magnoliopsida</taxon>
        <taxon>eudicotyledons</taxon>
        <taxon>Gunneridae</taxon>
        <taxon>Pentapetalae</taxon>
        <taxon>rosids</taxon>
        <taxon>fabids</taxon>
        <taxon>Fabales</taxon>
        <taxon>Fabaceae</taxon>
        <taxon>Papilionoideae</taxon>
        <taxon>50 kb inversion clade</taxon>
        <taxon>NPAAA clade</taxon>
        <taxon>indigoferoid/millettioid clade</taxon>
        <taxon>Phaseoleae</taxon>
        <taxon>Phaseolus</taxon>
    </lineage>
</organism>
<feature type="domain" description="Syntaxin 6/10/61 N-terminal" evidence="11">
    <location>
        <begin position="11"/>
        <end position="103"/>
    </location>
</feature>
<dbReference type="GO" id="GO:0005794">
    <property type="term" value="C:Golgi apparatus"/>
    <property type="evidence" value="ECO:0007669"/>
    <property type="project" value="UniProtKB-SubCell"/>
</dbReference>
<dbReference type="PANTHER" id="PTHR34949">
    <property type="entry name" value="OS05G0443700 PROTEIN"/>
    <property type="match status" value="1"/>
</dbReference>
<keyword evidence="4" id="KW-0653">Protein transport</keyword>
<dbReference type="GO" id="GO:0016020">
    <property type="term" value="C:membrane"/>
    <property type="evidence" value="ECO:0007669"/>
    <property type="project" value="InterPro"/>
</dbReference>
<name>A0AAN9MDI7_PHACN</name>
<gene>
    <name evidence="12" type="ORF">VNO80_17889</name>
</gene>
<dbReference type="InterPro" id="IPR015260">
    <property type="entry name" value="Syntaxin-6/10/61_N"/>
</dbReference>
<dbReference type="EMBL" id="JAYMYR010000007">
    <property type="protein sequence ID" value="KAK7352467.1"/>
    <property type="molecule type" value="Genomic_DNA"/>
</dbReference>
<evidence type="ECO:0000256" key="8">
    <source>
        <dbReference type="ARBA" id="ARBA00037801"/>
    </source>
</evidence>
<keyword evidence="5 10" id="KW-1133">Transmembrane helix</keyword>
<evidence type="ECO:0000256" key="1">
    <source>
        <dbReference type="ARBA" id="ARBA00009063"/>
    </source>
</evidence>
<evidence type="ECO:0000259" key="11">
    <source>
        <dbReference type="Pfam" id="PF09177"/>
    </source>
</evidence>
<comment type="similarity">
    <text evidence="1">Belongs to the syntaxin family.</text>
</comment>
<dbReference type="Gene3D" id="1.20.58.90">
    <property type="match status" value="1"/>
</dbReference>
<comment type="caution">
    <text evidence="12">The sequence shown here is derived from an EMBL/GenBank/DDBJ whole genome shotgun (WGS) entry which is preliminary data.</text>
</comment>
<keyword evidence="6" id="KW-0333">Golgi apparatus</keyword>
<dbReference type="FunFam" id="1.20.58.90:FF:000004">
    <property type="entry name" value="Syntaxin 10"/>
    <property type="match status" value="1"/>
</dbReference>
<keyword evidence="13" id="KW-1185">Reference proteome</keyword>
<dbReference type="GO" id="GO:0015031">
    <property type="term" value="P:protein transport"/>
    <property type="evidence" value="ECO:0007669"/>
    <property type="project" value="UniProtKB-KW"/>
</dbReference>
<dbReference type="CDD" id="cd21442">
    <property type="entry name" value="SNARE_NTD_STX6-like"/>
    <property type="match status" value="1"/>
</dbReference>
<keyword evidence="3 10" id="KW-0812">Transmembrane</keyword>
<keyword evidence="7 10" id="KW-0472">Membrane</keyword>
<evidence type="ECO:0000256" key="7">
    <source>
        <dbReference type="ARBA" id="ARBA00023136"/>
    </source>
</evidence>
<reference evidence="12 13" key="1">
    <citation type="submission" date="2024-01" db="EMBL/GenBank/DDBJ databases">
        <title>The genomes of 5 underutilized Papilionoideae crops provide insights into root nodulation and disease resistanc.</title>
        <authorList>
            <person name="Jiang F."/>
        </authorList>
    </citation>
    <scope>NUCLEOTIDE SEQUENCE [LARGE SCALE GENOMIC DNA]</scope>
    <source>
        <strain evidence="12">JINMINGXINNONG_FW02</strain>
        <tissue evidence="12">Leaves</tissue>
    </source>
</reference>
<evidence type="ECO:0000256" key="3">
    <source>
        <dbReference type="ARBA" id="ARBA00022692"/>
    </source>
</evidence>
<dbReference type="PANTHER" id="PTHR34949:SF12">
    <property type="entry name" value="SYNTAXIN 6, AMINO-TERMINAL PROTEIN"/>
    <property type="match status" value="1"/>
</dbReference>